<dbReference type="Proteomes" id="UP001152747">
    <property type="component" value="Unassembled WGS sequence"/>
</dbReference>
<dbReference type="PROSITE" id="PS00223">
    <property type="entry name" value="ANNEXIN_1"/>
    <property type="match status" value="1"/>
</dbReference>
<evidence type="ECO:0000313" key="7">
    <source>
        <dbReference type="Proteomes" id="UP001152747"/>
    </source>
</evidence>
<dbReference type="SUPFAM" id="SSF47874">
    <property type="entry name" value="Annexin"/>
    <property type="match status" value="1"/>
</dbReference>
<dbReference type="PANTHER" id="PTHR10502">
    <property type="entry name" value="ANNEXIN"/>
    <property type="match status" value="1"/>
</dbReference>
<dbReference type="FunFam" id="1.10.220.10:FF:000003">
    <property type="entry name" value="Annexin"/>
    <property type="match status" value="1"/>
</dbReference>
<reference evidence="6" key="1">
    <citation type="submission" date="2022-11" db="EMBL/GenBank/DDBJ databases">
        <authorList>
            <person name="Kikuchi T."/>
        </authorList>
    </citation>
    <scope>NUCLEOTIDE SEQUENCE</scope>
    <source>
        <strain evidence="6">PS1010</strain>
    </source>
</reference>
<evidence type="ECO:0000313" key="6">
    <source>
        <dbReference type="EMBL" id="CAI5456699.1"/>
    </source>
</evidence>
<feature type="signal peptide" evidence="5">
    <location>
        <begin position="1"/>
        <end position="18"/>
    </location>
</feature>
<evidence type="ECO:0000256" key="3">
    <source>
        <dbReference type="ARBA" id="ARBA00023216"/>
    </source>
</evidence>
<dbReference type="InterPro" id="IPR037104">
    <property type="entry name" value="Annexin_sf"/>
</dbReference>
<keyword evidence="5" id="KW-0732">Signal</keyword>
<feature type="chain" id="PRO_5040117843" description="Annexin" evidence="5">
    <location>
        <begin position="19"/>
        <end position="480"/>
    </location>
</feature>
<dbReference type="PANTHER" id="PTHR10502:SF102">
    <property type="entry name" value="ANNEXIN B11"/>
    <property type="match status" value="1"/>
</dbReference>
<dbReference type="GO" id="GO:0005544">
    <property type="term" value="F:calcium-dependent phospholipid binding"/>
    <property type="evidence" value="ECO:0007669"/>
    <property type="project" value="UniProtKB-KW"/>
</dbReference>
<proteinExistence type="inferred from homology"/>
<dbReference type="GO" id="GO:0005737">
    <property type="term" value="C:cytoplasm"/>
    <property type="evidence" value="ECO:0007669"/>
    <property type="project" value="TreeGrafter"/>
</dbReference>
<dbReference type="AlphaFoldDB" id="A0A9P1NA11"/>
<dbReference type="InterPro" id="IPR018252">
    <property type="entry name" value="Annexin_repeat_CS"/>
</dbReference>
<dbReference type="FunFam" id="1.10.220.10:FF:000005">
    <property type="entry name" value="Annexin"/>
    <property type="match status" value="1"/>
</dbReference>
<dbReference type="GO" id="GO:0005634">
    <property type="term" value="C:nucleus"/>
    <property type="evidence" value="ECO:0007669"/>
    <property type="project" value="TreeGrafter"/>
</dbReference>
<name>A0A9P1NA11_9PELO</name>
<keyword evidence="2 4" id="KW-0677">Repeat</keyword>
<organism evidence="6 7">
    <name type="scientific">Caenorhabditis angaria</name>
    <dbReference type="NCBI Taxonomy" id="860376"/>
    <lineage>
        <taxon>Eukaryota</taxon>
        <taxon>Metazoa</taxon>
        <taxon>Ecdysozoa</taxon>
        <taxon>Nematoda</taxon>
        <taxon>Chromadorea</taxon>
        <taxon>Rhabditida</taxon>
        <taxon>Rhabditina</taxon>
        <taxon>Rhabditomorpha</taxon>
        <taxon>Rhabditoidea</taxon>
        <taxon>Rhabditidae</taxon>
        <taxon>Peloderinae</taxon>
        <taxon>Caenorhabditis</taxon>
    </lineage>
</organism>
<dbReference type="Pfam" id="PF00191">
    <property type="entry name" value="Annexin"/>
    <property type="match status" value="3"/>
</dbReference>
<keyword evidence="7" id="KW-1185">Reference proteome</keyword>
<dbReference type="GO" id="GO:0005509">
    <property type="term" value="F:calcium ion binding"/>
    <property type="evidence" value="ECO:0007669"/>
    <property type="project" value="InterPro"/>
</dbReference>
<keyword evidence="3 4" id="KW-0041">Annexin</keyword>
<dbReference type="GO" id="GO:0005886">
    <property type="term" value="C:plasma membrane"/>
    <property type="evidence" value="ECO:0007669"/>
    <property type="project" value="TreeGrafter"/>
</dbReference>
<dbReference type="PROSITE" id="PS51897">
    <property type="entry name" value="ANNEXIN_2"/>
    <property type="match status" value="2"/>
</dbReference>
<dbReference type="Gene3D" id="1.10.220.10">
    <property type="entry name" value="Annexin"/>
    <property type="match status" value="3"/>
</dbReference>
<comment type="caution">
    <text evidence="6">The sequence shown here is derived from an EMBL/GenBank/DDBJ whole genome shotgun (WGS) entry which is preliminary data.</text>
</comment>
<evidence type="ECO:0000256" key="1">
    <source>
        <dbReference type="ARBA" id="ARBA00007831"/>
    </source>
</evidence>
<dbReference type="GO" id="GO:0001786">
    <property type="term" value="F:phosphatidylserine binding"/>
    <property type="evidence" value="ECO:0007669"/>
    <property type="project" value="TreeGrafter"/>
</dbReference>
<evidence type="ECO:0000256" key="2">
    <source>
        <dbReference type="ARBA" id="ARBA00022737"/>
    </source>
</evidence>
<dbReference type="InterPro" id="IPR001464">
    <property type="entry name" value="Annexin"/>
</dbReference>
<dbReference type="InterPro" id="IPR018502">
    <property type="entry name" value="Annexin_repeat"/>
</dbReference>
<comment type="domain">
    <text evidence="4">A pair of annexin repeats may form one binding site for calcium and phospholipid.</text>
</comment>
<dbReference type="OrthoDB" id="37886at2759"/>
<accession>A0A9P1NA11</accession>
<keyword evidence="4" id="KW-0106">Calcium</keyword>
<sequence length="480" mass="55780">MFFKNILLPLILISTCTAFSAKSDAENLRKAMKPWFSNDEDTIIQILCRRTHQQRREIFNYYRQHFGIDLISKLKNELSGGLETLLTGLLEIPAKYDAKLLYDAMFGKGTDDQLLIEIMVSRSNKELEEIRNYFEEVYPHSLEYSLNGDTSGDFRTIIMSLAAGNRDESTVTDSNQAREDAIRLYNYGGLEYDKILSSRSHAQLRLIFEEFQKLANKPLEDTLTSTFNNHDSTLQQLIQCVKSRSKYFRQQLEQSASGFFEENRFIRIFVSQEQHLREIGEKFGGKMAFEYWIGKQVSGNLHKALITLIFKKQQQKPQDLEKAAEIHELQIEVPEKIAEPSLKIEISPDPKFEPSKNIKVREFSHNDSMAMHTEDWLTAEQFLSYTAHYVSMPMGFMTEENIADILKSYQDGTLGKSIIHWTFKIEPHNNFDPKKLWQLLGSDETEDFDKMLPVRHNSLKGRMVLVNIRDNFLGIRGFYK</sequence>
<comment type="similarity">
    <text evidence="1 4">Belongs to the annexin family.</text>
</comment>
<protein>
    <recommendedName>
        <fullName evidence="4">Annexin</fullName>
    </recommendedName>
</protein>
<dbReference type="SMART" id="SM00335">
    <property type="entry name" value="ANX"/>
    <property type="match status" value="3"/>
</dbReference>
<evidence type="ECO:0000256" key="4">
    <source>
        <dbReference type="RuleBase" id="RU003540"/>
    </source>
</evidence>
<dbReference type="EMBL" id="CANHGI010000006">
    <property type="protein sequence ID" value="CAI5456699.1"/>
    <property type="molecule type" value="Genomic_DNA"/>
</dbReference>
<dbReference type="PRINTS" id="PR00196">
    <property type="entry name" value="ANNEXIN"/>
</dbReference>
<keyword evidence="4" id="KW-0111">Calcium/phospholipid-binding</keyword>
<gene>
    <name evidence="6" type="ORF">CAMP_LOCUS19336</name>
</gene>
<dbReference type="GO" id="GO:0012506">
    <property type="term" value="C:vesicle membrane"/>
    <property type="evidence" value="ECO:0007669"/>
    <property type="project" value="TreeGrafter"/>
</dbReference>
<evidence type="ECO:0000256" key="5">
    <source>
        <dbReference type="SAM" id="SignalP"/>
    </source>
</evidence>